<evidence type="ECO:0000256" key="12">
    <source>
        <dbReference type="SAM" id="MobiDB-lite"/>
    </source>
</evidence>
<comment type="pathway">
    <text evidence="2">Cell wall biogenesis; cell wall polysaccharide biosynthesis.</text>
</comment>
<evidence type="ECO:0000256" key="7">
    <source>
        <dbReference type="ARBA" id="ARBA00022833"/>
    </source>
</evidence>
<feature type="region of interest" description="Disordered" evidence="12">
    <location>
        <begin position="466"/>
        <end position="489"/>
    </location>
</feature>
<evidence type="ECO:0000256" key="3">
    <source>
        <dbReference type="ARBA" id="ARBA00022670"/>
    </source>
</evidence>
<dbReference type="GO" id="GO:0006508">
    <property type="term" value="P:proteolysis"/>
    <property type="evidence" value="ECO:0007669"/>
    <property type="project" value="UniProtKB-KW"/>
</dbReference>
<feature type="region of interest" description="Disordered" evidence="12">
    <location>
        <begin position="304"/>
        <end position="335"/>
    </location>
</feature>
<evidence type="ECO:0000256" key="13">
    <source>
        <dbReference type="SAM" id="SignalP"/>
    </source>
</evidence>
<evidence type="ECO:0000313" key="15">
    <source>
        <dbReference type="Proteomes" id="UP000004310"/>
    </source>
</evidence>
<comment type="cofactor">
    <cofactor evidence="1">
        <name>Zn(2+)</name>
        <dbReference type="ChEBI" id="CHEBI:29105"/>
    </cofactor>
</comment>
<comment type="caution">
    <text evidence="14">The sequence shown here is derived from an EMBL/GenBank/DDBJ whole genome shotgun (WGS) entry which is preliminary data.</text>
</comment>
<dbReference type="PANTHER" id="PTHR37425">
    <property type="match status" value="1"/>
</dbReference>
<dbReference type="EMBL" id="AATP01000005">
    <property type="protein sequence ID" value="EAU40915.1"/>
    <property type="molecule type" value="Genomic_DNA"/>
</dbReference>
<keyword evidence="8" id="KW-0482">Metalloprotease</keyword>
<keyword evidence="7" id="KW-0862">Zinc</keyword>
<evidence type="ECO:0000256" key="9">
    <source>
        <dbReference type="ARBA" id="ARBA00023316"/>
    </source>
</evidence>
<keyword evidence="5 13" id="KW-0732">Signal</keyword>
<dbReference type="InterPro" id="IPR009045">
    <property type="entry name" value="Zn_M74/Hedgehog-like"/>
</dbReference>
<reference evidence="14 15" key="1">
    <citation type="journal article" date="2010" name="J. Bacteriol.">
        <title>Genome sequence of Fulvimarina pelagi HTCC2506T, a Mn(II)-oxidizing alphaproteobacterium possessing an aerobic anoxygenic photosynthetic gene cluster and Xanthorhodopsin.</title>
        <authorList>
            <person name="Kang I."/>
            <person name="Oh H.M."/>
            <person name="Lim S.I."/>
            <person name="Ferriera S."/>
            <person name="Giovannoni S.J."/>
            <person name="Cho J.C."/>
        </authorList>
    </citation>
    <scope>NUCLEOTIDE SEQUENCE [LARGE SCALE GENOMIC DNA]</scope>
    <source>
        <strain evidence="14 15">HTCC2506</strain>
    </source>
</reference>
<name>Q0G0S4_9HYPH</name>
<accession>Q0G0S4</accession>
<keyword evidence="15" id="KW-1185">Reference proteome</keyword>
<evidence type="ECO:0000256" key="5">
    <source>
        <dbReference type="ARBA" id="ARBA00022729"/>
    </source>
</evidence>
<dbReference type="PANTHER" id="PTHR37425:SF1">
    <property type="entry name" value="OUTER MEMBRANE PROTEIN"/>
    <property type="match status" value="1"/>
</dbReference>
<keyword evidence="4" id="KW-0479">Metal-binding</keyword>
<dbReference type="CDD" id="cd14844">
    <property type="entry name" value="Zn-DD-carboxypeptidase_like"/>
    <property type="match status" value="1"/>
</dbReference>
<dbReference type="eggNOG" id="COG3108">
    <property type="taxonomic scope" value="Bacteria"/>
</dbReference>
<evidence type="ECO:0000256" key="6">
    <source>
        <dbReference type="ARBA" id="ARBA00022801"/>
    </source>
</evidence>
<keyword evidence="9" id="KW-0961">Cell wall biogenesis/degradation</keyword>
<dbReference type="SUPFAM" id="SSF55166">
    <property type="entry name" value="Hedgehog/DD-peptidase"/>
    <property type="match status" value="1"/>
</dbReference>
<dbReference type="Proteomes" id="UP000004310">
    <property type="component" value="Unassembled WGS sequence"/>
</dbReference>
<feature type="chain" id="PRO_5004172079" description="Murein endopeptidase K" evidence="13">
    <location>
        <begin position="26"/>
        <end position="509"/>
    </location>
</feature>
<keyword evidence="3" id="KW-0645">Protease</keyword>
<evidence type="ECO:0000256" key="10">
    <source>
        <dbReference type="ARBA" id="ARBA00093448"/>
    </source>
</evidence>
<comment type="similarity">
    <text evidence="10">Belongs to the peptidase M15 family.</text>
</comment>
<feature type="signal peptide" evidence="13">
    <location>
        <begin position="1"/>
        <end position="25"/>
    </location>
</feature>
<evidence type="ECO:0000313" key="14">
    <source>
        <dbReference type="EMBL" id="EAU40915.1"/>
    </source>
</evidence>
<dbReference type="GO" id="GO:0071555">
    <property type="term" value="P:cell wall organization"/>
    <property type="evidence" value="ECO:0007669"/>
    <property type="project" value="UniProtKB-KW"/>
</dbReference>
<gene>
    <name evidence="14" type="ORF">FP2506_18544</name>
</gene>
<dbReference type="GO" id="GO:0008237">
    <property type="term" value="F:metallopeptidase activity"/>
    <property type="evidence" value="ECO:0007669"/>
    <property type="project" value="UniProtKB-KW"/>
</dbReference>
<keyword evidence="6" id="KW-0378">Hydrolase</keyword>
<dbReference type="Pfam" id="PF05951">
    <property type="entry name" value="Peptidase_M15_2"/>
    <property type="match status" value="1"/>
</dbReference>
<dbReference type="Gene3D" id="3.30.1380.10">
    <property type="match status" value="1"/>
</dbReference>
<dbReference type="AlphaFoldDB" id="Q0G0S4"/>
<sequence length="509" mass="54642">MRVRHWALALVACAFALGAFGTASAFAETRTLKFYNLHTKERGSFAYKRNGRYVQSEVKKINWFLRDWRQGKATTMDPQLLDLLWEAYRQAGARDYINVVSAYRSPATNGMLRRTRGGQAKKSQHMVGRALDFFIPGVKLSTLRAIGLKMQVGGVGYYPKSGSPFVHFDTGNARHWPRMSRRELASVFPNGGTVHVPSDGKPLPGYQQALASYKQRRAAGDLQVANASSSSGGGRTLLSMLFGGGADEEEDNAEAMQAPTQVARARPQPQAPVVADVVPTSRPNRPAPQPAAVAMLDAGFDTGRDRRNDPAAAVNGGLEESQVASIDPSRIPSPRWAPARAVPANLENSTPERVVPSADATAAMIAALETQAEEEKRIGSELAYTVPTPSGRPAFNSVLKEQVAAVIPPDAPKAPPAMRQVSLPQPSVRPTPDVSAGVAKAASPASVDRKPVSAVTAALEKKQPIADKGGWPLRSLRAGSDRTNSRAPFVPLESEDDINARIQAAVSFQ</sequence>
<evidence type="ECO:0000256" key="2">
    <source>
        <dbReference type="ARBA" id="ARBA00004776"/>
    </source>
</evidence>
<organism evidence="14 15">
    <name type="scientific">Fulvimarina pelagi HTCC2506</name>
    <dbReference type="NCBI Taxonomy" id="314231"/>
    <lineage>
        <taxon>Bacteria</taxon>
        <taxon>Pseudomonadati</taxon>
        <taxon>Pseudomonadota</taxon>
        <taxon>Alphaproteobacteria</taxon>
        <taxon>Hyphomicrobiales</taxon>
        <taxon>Aurantimonadaceae</taxon>
        <taxon>Fulvimarina</taxon>
    </lineage>
</organism>
<evidence type="ECO:0000256" key="1">
    <source>
        <dbReference type="ARBA" id="ARBA00001947"/>
    </source>
</evidence>
<proteinExistence type="inferred from homology"/>
<protein>
    <recommendedName>
        <fullName evidence="11">Murein endopeptidase K</fullName>
    </recommendedName>
</protein>
<evidence type="ECO:0000256" key="4">
    <source>
        <dbReference type="ARBA" id="ARBA00022723"/>
    </source>
</evidence>
<dbReference type="HOGENOM" id="CLU_029918_0_0_5"/>
<dbReference type="GO" id="GO:0046872">
    <property type="term" value="F:metal ion binding"/>
    <property type="evidence" value="ECO:0007669"/>
    <property type="project" value="UniProtKB-KW"/>
</dbReference>
<dbReference type="STRING" id="217511.GCA_001463845_01989"/>
<evidence type="ECO:0000256" key="11">
    <source>
        <dbReference type="ARBA" id="ARBA00093666"/>
    </source>
</evidence>
<dbReference type="InterPro" id="IPR010275">
    <property type="entry name" value="MepK"/>
</dbReference>
<evidence type="ECO:0000256" key="8">
    <source>
        <dbReference type="ARBA" id="ARBA00023049"/>
    </source>
</evidence>